<feature type="transmembrane region" description="Helical" evidence="6">
    <location>
        <begin position="351"/>
        <end position="370"/>
    </location>
</feature>
<feature type="transmembrane region" description="Helical" evidence="6">
    <location>
        <begin position="192"/>
        <end position="214"/>
    </location>
</feature>
<feature type="domain" description="Major facilitator superfamily (MFS) profile" evidence="7">
    <location>
        <begin position="33"/>
        <end position="442"/>
    </location>
</feature>
<keyword evidence="3 6" id="KW-0812">Transmembrane</keyword>
<dbReference type="GO" id="GO:0016020">
    <property type="term" value="C:membrane"/>
    <property type="evidence" value="ECO:0007669"/>
    <property type="project" value="UniProtKB-SubCell"/>
</dbReference>
<evidence type="ECO:0000256" key="1">
    <source>
        <dbReference type="ARBA" id="ARBA00004141"/>
    </source>
</evidence>
<keyword evidence="5 6" id="KW-0472">Membrane</keyword>
<organism evidence="8 9">
    <name type="scientific">Herminiimonas arsenicoxydans</name>
    <dbReference type="NCBI Taxonomy" id="204773"/>
    <lineage>
        <taxon>Bacteria</taxon>
        <taxon>Pseudomonadati</taxon>
        <taxon>Pseudomonadota</taxon>
        <taxon>Betaproteobacteria</taxon>
        <taxon>Burkholderiales</taxon>
        <taxon>Oxalobacteraceae</taxon>
        <taxon>Herminiimonas</taxon>
    </lineage>
</organism>
<dbReference type="InterPro" id="IPR011701">
    <property type="entry name" value="MFS"/>
</dbReference>
<dbReference type="eggNOG" id="COG2271">
    <property type="taxonomic scope" value="Bacteria"/>
</dbReference>
<feature type="transmembrane region" description="Helical" evidence="6">
    <location>
        <begin position="157"/>
        <end position="180"/>
    </location>
</feature>
<evidence type="ECO:0000313" key="9">
    <source>
        <dbReference type="Proteomes" id="UP000006697"/>
    </source>
</evidence>
<accession>A4G6X0</accession>
<dbReference type="EMBL" id="CU207211">
    <property type="protein sequence ID" value="CAL62257.1"/>
    <property type="molecule type" value="Genomic_DNA"/>
</dbReference>
<feature type="transmembrane region" description="Helical" evidence="6">
    <location>
        <begin position="29"/>
        <end position="46"/>
    </location>
</feature>
<comment type="subcellular location">
    <subcellularLocation>
        <location evidence="1">Membrane</location>
        <topology evidence="1">Multi-pass membrane protein</topology>
    </subcellularLocation>
</comment>
<dbReference type="GO" id="GO:0022857">
    <property type="term" value="F:transmembrane transporter activity"/>
    <property type="evidence" value="ECO:0007669"/>
    <property type="project" value="InterPro"/>
</dbReference>
<keyword evidence="9" id="KW-1185">Reference proteome</keyword>
<dbReference type="KEGG" id="har:HEAR2120"/>
<evidence type="ECO:0000256" key="3">
    <source>
        <dbReference type="ARBA" id="ARBA00022692"/>
    </source>
</evidence>
<dbReference type="PROSITE" id="PS50850">
    <property type="entry name" value="MFS"/>
    <property type="match status" value="1"/>
</dbReference>
<feature type="transmembrane region" description="Helical" evidence="6">
    <location>
        <begin position="66"/>
        <end position="87"/>
    </location>
</feature>
<dbReference type="PANTHER" id="PTHR43791:SF36">
    <property type="entry name" value="TRANSPORTER, PUTATIVE (AFU_ORTHOLOGUE AFUA_6G08340)-RELATED"/>
    <property type="match status" value="1"/>
</dbReference>
<reference evidence="8 9" key="1">
    <citation type="journal article" date="2007" name="PLoS Genet.">
        <title>A tale of two oxidation states: bacterial colonization of arsenic-rich environments.</title>
        <authorList>
            <person name="Muller D."/>
            <person name="Medigue C."/>
            <person name="Koechler S."/>
            <person name="Barbe V."/>
            <person name="Barakat M."/>
            <person name="Talla E."/>
            <person name="Bonnefoy V."/>
            <person name="Krin E."/>
            <person name="Arsene-Ploetze F."/>
            <person name="Carapito C."/>
            <person name="Chandler M."/>
            <person name="Cournoyer B."/>
            <person name="Cruveiller S."/>
            <person name="Dossat C."/>
            <person name="Duval S."/>
            <person name="Heymann M."/>
            <person name="Leize E."/>
            <person name="Lieutaud A."/>
            <person name="Lievremont D."/>
            <person name="Makita Y."/>
            <person name="Mangenot S."/>
            <person name="Nitschke W."/>
            <person name="Ortet P."/>
            <person name="Perdrial N."/>
            <person name="Schoepp B."/>
            <person name="Siguier N."/>
            <person name="Simeonova D.D."/>
            <person name="Rouy Z."/>
            <person name="Segurens B."/>
            <person name="Turlin E."/>
            <person name="Vallenet D."/>
            <person name="Van Dorsselaer A."/>
            <person name="Weiss S."/>
            <person name="Weissenbach J."/>
            <person name="Lett M.C."/>
            <person name="Danchin A."/>
            <person name="Bertin P.N."/>
        </authorList>
    </citation>
    <scope>NUCLEOTIDE SEQUENCE [LARGE SCALE GENOMIC DNA]</scope>
    <source>
        <strain evidence="9">ULPAs1</strain>
    </source>
</reference>
<keyword evidence="2" id="KW-0813">Transport</keyword>
<dbReference type="AlphaFoldDB" id="A4G6X0"/>
<evidence type="ECO:0000256" key="5">
    <source>
        <dbReference type="ARBA" id="ARBA00023136"/>
    </source>
</evidence>
<evidence type="ECO:0000313" key="8">
    <source>
        <dbReference type="EMBL" id="CAL62257.1"/>
    </source>
</evidence>
<evidence type="ECO:0000256" key="2">
    <source>
        <dbReference type="ARBA" id="ARBA00022448"/>
    </source>
</evidence>
<feature type="transmembrane region" description="Helical" evidence="6">
    <location>
        <begin position="99"/>
        <end position="118"/>
    </location>
</feature>
<proteinExistence type="predicted"/>
<feature type="transmembrane region" description="Helical" evidence="6">
    <location>
        <begin position="419"/>
        <end position="438"/>
    </location>
</feature>
<dbReference type="FunFam" id="1.20.1250.20:FF:000018">
    <property type="entry name" value="MFS transporter permease"/>
    <property type="match status" value="1"/>
</dbReference>
<evidence type="ECO:0000259" key="7">
    <source>
        <dbReference type="PROSITE" id="PS50850"/>
    </source>
</evidence>
<dbReference type="PANTHER" id="PTHR43791">
    <property type="entry name" value="PERMEASE-RELATED"/>
    <property type="match status" value="1"/>
</dbReference>
<feature type="transmembrane region" description="Helical" evidence="6">
    <location>
        <begin position="260"/>
        <end position="281"/>
    </location>
</feature>
<dbReference type="Gene3D" id="1.20.1250.20">
    <property type="entry name" value="MFS general substrate transporter like domains"/>
    <property type="match status" value="2"/>
</dbReference>
<dbReference type="InterPro" id="IPR036259">
    <property type="entry name" value="MFS_trans_sf"/>
</dbReference>
<dbReference type="OrthoDB" id="5441967at2"/>
<dbReference type="STRING" id="204773.HEAR2120"/>
<feature type="transmembrane region" description="Helical" evidence="6">
    <location>
        <begin position="377"/>
        <end position="399"/>
    </location>
</feature>
<gene>
    <name evidence="8" type="ordered locus">HEAR2120</name>
</gene>
<feature type="transmembrane region" description="Helical" evidence="6">
    <location>
        <begin position="293"/>
        <end position="314"/>
    </location>
</feature>
<dbReference type="HOGENOM" id="CLU_001265_0_0_4"/>
<dbReference type="CDD" id="cd17319">
    <property type="entry name" value="MFS_ExuT_GudP_like"/>
    <property type="match status" value="1"/>
</dbReference>
<sequence>MTKISKSIVNTFDAVQYSKNEETVAYSKVTWRLIPFLFICYIVAYLDRTSISFAQMQMQNDLGFSAAIYGLGAGIFFIGYSLFEVPSNMLMQRIGARKTLLRIMVLWGIVATGMMFVTTPMQFYVMRFLLGVFEAGFFPGVIYFLTKWYPGSRRGAVLSMFMLGMPISGVLGGPIAGWALNSLDGVNGWEGWQWLFFIEGLPAILLGLMVYWILCDEPSQAKWLTERERALIIRNVKVDQANNPPEHGHSMLSALKDSRVYILSLSYFTFISGIYAIGFWLPAMLKNAGVIDVFQIGLYSMIPFGISAIGMVLISRSSDKRLERRWHLALCAFIGAASLSAITMFSADLTMSLIVMTVATTAIYTLLPLFWSITSAYFTGTVAAAGSIALINSLGLIGGMASPSIIGWVKTTTGSMSNGLFAISAMLVLGGIVLLVGIKAKDIRERKLAK</sequence>
<feature type="transmembrane region" description="Helical" evidence="6">
    <location>
        <begin position="326"/>
        <end position="345"/>
    </location>
</feature>
<name>A4G6X0_HERAR</name>
<dbReference type="Pfam" id="PF07690">
    <property type="entry name" value="MFS_1"/>
    <property type="match status" value="1"/>
</dbReference>
<dbReference type="SUPFAM" id="SSF103473">
    <property type="entry name" value="MFS general substrate transporter"/>
    <property type="match status" value="1"/>
</dbReference>
<dbReference type="Proteomes" id="UP000006697">
    <property type="component" value="Chromosome"/>
</dbReference>
<evidence type="ECO:0000256" key="4">
    <source>
        <dbReference type="ARBA" id="ARBA00022989"/>
    </source>
</evidence>
<protein>
    <submittedName>
        <fullName evidence="8">Major facilitator family transporter</fullName>
    </submittedName>
</protein>
<evidence type="ECO:0000256" key="6">
    <source>
        <dbReference type="SAM" id="Phobius"/>
    </source>
</evidence>
<dbReference type="InterPro" id="IPR020846">
    <property type="entry name" value="MFS_dom"/>
</dbReference>
<keyword evidence="4 6" id="KW-1133">Transmembrane helix</keyword>
<feature type="transmembrane region" description="Helical" evidence="6">
    <location>
        <begin position="124"/>
        <end position="145"/>
    </location>
</feature>